<evidence type="ECO:0000256" key="5">
    <source>
        <dbReference type="ARBA" id="ARBA00023277"/>
    </source>
</evidence>
<evidence type="ECO:0000256" key="4">
    <source>
        <dbReference type="ARBA" id="ARBA00023239"/>
    </source>
</evidence>
<dbReference type="Proteomes" id="UP000032247">
    <property type="component" value="Unassembled WGS sequence"/>
</dbReference>
<dbReference type="NCBIfam" id="TIGR01182">
    <property type="entry name" value="eda"/>
    <property type="match status" value="1"/>
</dbReference>
<protein>
    <submittedName>
        <fullName evidence="6">2-keto-3-deoxygluconate-6-phosphate aldolase</fullName>
    </submittedName>
    <submittedName>
        <fullName evidence="7">Bifunctional 4-hydroxy-2-oxoglutarate aldolase/2-dehydro-3-deoxy-phosphogluconate aldolase</fullName>
        <ecNumber evidence="7">4.1.2.14</ecNumber>
        <ecNumber evidence="7">4.1.3.16</ecNumber>
    </submittedName>
</protein>
<keyword evidence="4 7" id="KW-0456">Lyase</keyword>
<evidence type="ECO:0000256" key="2">
    <source>
        <dbReference type="ARBA" id="ARBA00006906"/>
    </source>
</evidence>
<dbReference type="SUPFAM" id="SSF51569">
    <property type="entry name" value="Aldolase"/>
    <property type="match status" value="1"/>
</dbReference>
<reference evidence="6 8" key="1">
    <citation type="submission" date="2014-12" db="EMBL/GenBank/DDBJ databases">
        <title>Comparative genome analysis of Bacillus coagulans HM-08, Clostridium butyricum HM-68, Bacillus subtilis HM-66 and Bacillus licheniformis BL-09.</title>
        <authorList>
            <person name="Zhang H."/>
        </authorList>
    </citation>
    <scope>NUCLEOTIDE SEQUENCE [LARGE SCALE GENOMIC DNA]</scope>
    <source>
        <strain evidence="6 8">HM-66</strain>
    </source>
</reference>
<dbReference type="AlphaFoldDB" id="A0A0D1JFW0"/>
<evidence type="ECO:0000256" key="3">
    <source>
        <dbReference type="ARBA" id="ARBA00011233"/>
    </source>
</evidence>
<dbReference type="EC" id="4.1.2.14" evidence="7"/>
<dbReference type="EMBL" id="JXBC01000003">
    <property type="protein sequence ID" value="KIU11339.1"/>
    <property type="molecule type" value="Genomic_DNA"/>
</dbReference>
<dbReference type="PANTHER" id="PTHR30246:SF1">
    <property type="entry name" value="2-DEHYDRO-3-DEOXY-6-PHOSPHOGALACTONATE ALDOLASE-RELATED"/>
    <property type="match status" value="1"/>
</dbReference>
<evidence type="ECO:0000256" key="1">
    <source>
        <dbReference type="ARBA" id="ARBA00004761"/>
    </source>
</evidence>
<dbReference type="PROSITE" id="PS00160">
    <property type="entry name" value="ALDOLASE_KDPG_KHG_2"/>
    <property type="match status" value="1"/>
</dbReference>
<dbReference type="CDD" id="cd00452">
    <property type="entry name" value="KDPG_aldolase"/>
    <property type="match status" value="1"/>
</dbReference>
<dbReference type="STRING" id="483913.AN935_10750"/>
<dbReference type="GO" id="GO:0008700">
    <property type="term" value="F:(R,S)-4-hydroxy-2-oxoglutarate aldolase activity"/>
    <property type="evidence" value="ECO:0007669"/>
    <property type="project" value="UniProtKB-EC"/>
</dbReference>
<dbReference type="Proteomes" id="UP001229422">
    <property type="component" value="Chromosome"/>
</dbReference>
<sequence>MESKVVENRLKEAKLIAVIRSKDKQEACQQIESLLDKGIRAVEVTYTTPGASDIIESFRNREDILIGAGTVITAQQAGEAAEAGAQFIVSPGFSADLAEHLSFVKTHYIPGVLTPSEIMEALTFGFTTLKLFPSGVFGIPFMKNLAGPFPQVTFIPTGGIHPSEVPDWLRAGAGAVGVGSQLGSCSKEDLQAVFQV</sequence>
<dbReference type="GO" id="GO:0008675">
    <property type="term" value="F:2-dehydro-3-deoxy-phosphogluconate aldolase activity"/>
    <property type="evidence" value="ECO:0007669"/>
    <property type="project" value="UniProtKB-EC"/>
</dbReference>
<organism evidence="6 8">
    <name type="scientific">Bacillus subtilis</name>
    <dbReference type="NCBI Taxonomy" id="1423"/>
    <lineage>
        <taxon>Bacteria</taxon>
        <taxon>Bacillati</taxon>
        <taxon>Bacillota</taxon>
        <taxon>Bacilli</taxon>
        <taxon>Bacillales</taxon>
        <taxon>Bacillaceae</taxon>
        <taxon>Bacillus</taxon>
    </lineage>
</organism>
<reference evidence="7" key="2">
    <citation type="submission" date="2023-05" db="EMBL/GenBank/DDBJ databases">
        <title>Complete genome sequence of Bacillus subtilis SRCM117797 isolated from Soybean paste.</title>
        <authorList>
            <person name="Abraha H.B."/>
            <person name="Kim K.-P."/>
            <person name="Ryu M.-S."/>
            <person name="Jeong D.-Y."/>
        </authorList>
    </citation>
    <scope>NUCLEOTIDE SEQUENCE</scope>
    <source>
        <strain evidence="7">SRCM117797</strain>
    </source>
</reference>
<accession>A0A0D1JFW0</accession>
<evidence type="ECO:0000313" key="6">
    <source>
        <dbReference type="EMBL" id="KIU11339.1"/>
    </source>
</evidence>
<evidence type="ECO:0000313" key="7">
    <source>
        <dbReference type="EMBL" id="WHM21795.1"/>
    </source>
</evidence>
<comment type="similarity">
    <text evidence="2">Belongs to the KHG/KDPG aldolase family.</text>
</comment>
<comment type="pathway">
    <text evidence="1">Carbohydrate acid metabolism.</text>
</comment>
<dbReference type="PANTHER" id="PTHR30246">
    <property type="entry name" value="2-KETO-3-DEOXY-6-PHOSPHOGLUCONATE ALDOLASE"/>
    <property type="match status" value="1"/>
</dbReference>
<dbReference type="RefSeq" id="WP_015383933.1">
    <property type="nucleotide sequence ID" value="NZ_CAJNPP010000002.1"/>
</dbReference>
<dbReference type="Pfam" id="PF01081">
    <property type="entry name" value="Aldolase"/>
    <property type="match status" value="1"/>
</dbReference>
<proteinExistence type="inferred from homology"/>
<dbReference type="EMBL" id="CP125292">
    <property type="protein sequence ID" value="WHM21795.1"/>
    <property type="molecule type" value="Genomic_DNA"/>
</dbReference>
<dbReference type="PATRIC" id="fig|1423.173.peg.1988"/>
<dbReference type="InterPro" id="IPR013785">
    <property type="entry name" value="Aldolase_TIM"/>
</dbReference>
<dbReference type="InterPro" id="IPR031338">
    <property type="entry name" value="KDPG/KHG_AS_2"/>
</dbReference>
<evidence type="ECO:0000313" key="8">
    <source>
        <dbReference type="Proteomes" id="UP000032247"/>
    </source>
</evidence>
<comment type="subunit">
    <text evidence="3">Homotrimer.</text>
</comment>
<keyword evidence="5" id="KW-0119">Carbohydrate metabolism</keyword>
<gene>
    <name evidence="7" type="primary">eda</name>
    <name evidence="7" type="ORF">QL281_01430</name>
    <name evidence="6" type="ORF">SC09_Contig24orf00286</name>
</gene>
<name>A0A0D1JFW0_BACIU</name>
<dbReference type="InterPro" id="IPR000887">
    <property type="entry name" value="Aldlse_KDPG_KHG"/>
</dbReference>
<dbReference type="Gene3D" id="3.20.20.70">
    <property type="entry name" value="Aldolase class I"/>
    <property type="match status" value="1"/>
</dbReference>
<dbReference type="EC" id="4.1.3.16" evidence="7"/>